<gene>
    <name evidence="2" type="ORF">AFUS01_LOCUS31248</name>
</gene>
<keyword evidence="1" id="KW-0472">Membrane</keyword>
<keyword evidence="1" id="KW-1133">Transmembrane helix</keyword>
<evidence type="ECO:0000256" key="1">
    <source>
        <dbReference type="SAM" id="Phobius"/>
    </source>
</evidence>
<keyword evidence="3" id="KW-1185">Reference proteome</keyword>
<feature type="transmembrane region" description="Helical" evidence="1">
    <location>
        <begin position="81"/>
        <end position="101"/>
    </location>
</feature>
<accession>A0A8J2KW11</accession>
<organism evidence="2 3">
    <name type="scientific">Allacma fusca</name>
    <dbReference type="NCBI Taxonomy" id="39272"/>
    <lineage>
        <taxon>Eukaryota</taxon>
        <taxon>Metazoa</taxon>
        <taxon>Ecdysozoa</taxon>
        <taxon>Arthropoda</taxon>
        <taxon>Hexapoda</taxon>
        <taxon>Collembola</taxon>
        <taxon>Symphypleona</taxon>
        <taxon>Sminthuridae</taxon>
        <taxon>Allacma</taxon>
    </lineage>
</organism>
<dbReference type="EMBL" id="CAJVCH010492963">
    <property type="protein sequence ID" value="CAG7820877.1"/>
    <property type="molecule type" value="Genomic_DNA"/>
</dbReference>
<proteinExistence type="predicted"/>
<feature type="transmembrane region" description="Helical" evidence="1">
    <location>
        <begin position="6"/>
        <end position="27"/>
    </location>
</feature>
<keyword evidence="1" id="KW-0812">Transmembrane</keyword>
<name>A0A8J2KW11_9HEXA</name>
<evidence type="ECO:0000313" key="3">
    <source>
        <dbReference type="Proteomes" id="UP000708208"/>
    </source>
</evidence>
<reference evidence="2" key="1">
    <citation type="submission" date="2021-06" db="EMBL/GenBank/DDBJ databases">
        <authorList>
            <person name="Hodson N. C."/>
            <person name="Mongue J. A."/>
            <person name="Jaron S. K."/>
        </authorList>
    </citation>
    <scope>NUCLEOTIDE SEQUENCE</scope>
</reference>
<evidence type="ECO:0000313" key="2">
    <source>
        <dbReference type="EMBL" id="CAG7820877.1"/>
    </source>
</evidence>
<dbReference type="Proteomes" id="UP000708208">
    <property type="component" value="Unassembled WGS sequence"/>
</dbReference>
<dbReference type="AlphaFoldDB" id="A0A8J2KW11"/>
<comment type="caution">
    <text evidence="2">The sequence shown here is derived from an EMBL/GenBank/DDBJ whole genome shotgun (WGS) entry which is preliminary data.</text>
</comment>
<protein>
    <submittedName>
        <fullName evidence="2">Uncharacterized protein</fullName>
    </submittedName>
</protein>
<sequence length="125" mass="14321">MGTDFGLTTSISCCLLIFVPINFGHFLQSEMLSERERTHQKMISRIGQVSFCSQLLQQTKWFLSWRFQLSAKGIHVIDHSFIPCVAGTAITYIIFLFQLAAEEMDDLHKSVFTNNSTVLLTKHYN</sequence>